<reference evidence="2" key="1">
    <citation type="submission" date="2016-06" db="EMBL/GenBank/DDBJ databases">
        <title>Parallel loss of symbiosis genes in relatives of nitrogen-fixing non-legume Parasponia.</title>
        <authorList>
            <person name="Van Velzen R."/>
            <person name="Holmer R."/>
            <person name="Bu F."/>
            <person name="Rutten L."/>
            <person name="Van Zeijl A."/>
            <person name="Liu W."/>
            <person name="Santuari L."/>
            <person name="Cao Q."/>
            <person name="Sharma T."/>
            <person name="Shen D."/>
            <person name="Roswanjaya Y."/>
            <person name="Wardhani T."/>
            <person name="Kalhor M.S."/>
            <person name="Jansen J."/>
            <person name="Van den Hoogen J."/>
            <person name="Gungor B."/>
            <person name="Hartog M."/>
            <person name="Hontelez J."/>
            <person name="Verver J."/>
            <person name="Yang W.-C."/>
            <person name="Schijlen E."/>
            <person name="Repin R."/>
            <person name="Schilthuizen M."/>
            <person name="Schranz E."/>
            <person name="Heidstra R."/>
            <person name="Miyata K."/>
            <person name="Fedorova E."/>
            <person name="Kohlen W."/>
            <person name="Bisseling T."/>
            <person name="Smit S."/>
            <person name="Geurts R."/>
        </authorList>
    </citation>
    <scope>NUCLEOTIDE SEQUENCE [LARGE SCALE GENOMIC DNA]</scope>
    <source>
        <strain evidence="2">cv. RG33-2</strain>
    </source>
</reference>
<dbReference type="InParanoid" id="A0A2P5FQ41"/>
<sequence>MGVMGPEFLGMLEVEALEEEEEVSLFPKLNHSNFFVCGHGVNGRPQFVTQKLLGDFDNLRISSFSFCDF</sequence>
<comment type="caution">
    <text evidence="1">The sequence shown here is derived from an EMBL/GenBank/DDBJ whole genome shotgun (WGS) entry which is preliminary data.</text>
</comment>
<protein>
    <submittedName>
        <fullName evidence="1">Uncharacterized protein</fullName>
    </submittedName>
</protein>
<evidence type="ECO:0000313" key="1">
    <source>
        <dbReference type="EMBL" id="PON99915.1"/>
    </source>
</evidence>
<dbReference type="Proteomes" id="UP000237000">
    <property type="component" value="Unassembled WGS sequence"/>
</dbReference>
<name>A0A2P5FQ41_TREOI</name>
<evidence type="ECO:0000313" key="2">
    <source>
        <dbReference type="Proteomes" id="UP000237000"/>
    </source>
</evidence>
<accession>A0A2P5FQ41</accession>
<gene>
    <name evidence="1" type="ORF">TorRG33x02_043330</name>
</gene>
<dbReference type="EMBL" id="JXTC01000016">
    <property type="protein sequence ID" value="PON99915.1"/>
    <property type="molecule type" value="Genomic_DNA"/>
</dbReference>
<dbReference type="AlphaFoldDB" id="A0A2P5FQ41"/>
<organism evidence="1 2">
    <name type="scientific">Trema orientale</name>
    <name type="common">Charcoal tree</name>
    <name type="synonym">Celtis orientalis</name>
    <dbReference type="NCBI Taxonomy" id="63057"/>
    <lineage>
        <taxon>Eukaryota</taxon>
        <taxon>Viridiplantae</taxon>
        <taxon>Streptophyta</taxon>
        <taxon>Embryophyta</taxon>
        <taxon>Tracheophyta</taxon>
        <taxon>Spermatophyta</taxon>
        <taxon>Magnoliopsida</taxon>
        <taxon>eudicotyledons</taxon>
        <taxon>Gunneridae</taxon>
        <taxon>Pentapetalae</taxon>
        <taxon>rosids</taxon>
        <taxon>fabids</taxon>
        <taxon>Rosales</taxon>
        <taxon>Cannabaceae</taxon>
        <taxon>Trema</taxon>
    </lineage>
</organism>
<proteinExistence type="predicted"/>
<keyword evidence="2" id="KW-1185">Reference proteome</keyword>